<accession>A0ABM1TYE0</accession>
<sequence>MTYRGSTHQKAPRFRRLLLCLASIPEGHHRPAASQPRIPGQQAGSEWAVPGRASPEAALSGLGRRASRRRDAHTRRAGSATSTVGTALPKRVRPYVSRRARDAPVPDRLEATGMSAPAAQPLGTSPVPTRPGVARPVPGSPPASGAPLSVESRVREPVAASRLDYRCGDTVWSPARAPRKRAHGRTAALHQERREEPATETQKGDSGWWLRLWHAQGPGVTANPPLLPHTSTSAGATSDVNFQGVTCDYARQRS</sequence>
<feature type="region of interest" description="Disordered" evidence="1">
    <location>
        <begin position="176"/>
        <end position="204"/>
    </location>
</feature>
<keyword evidence="2" id="KW-1185">Reference proteome</keyword>
<organism evidence="2 3">
    <name type="scientific">Microtus ochrogaster</name>
    <name type="common">Prairie vole</name>
    <dbReference type="NCBI Taxonomy" id="79684"/>
    <lineage>
        <taxon>Eukaryota</taxon>
        <taxon>Metazoa</taxon>
        <taxon>Chordata</taxon>
        <taxon>Craniata</taxon>
        <taxon>Vertebrata</taxon>
        <taxon>Euteleostomi</taxon>
        <taxon>Mammalia</taxon>
        <taxon>Eutheria</taxon>
        <taxon>Euarchontoglires</taxon>
        <taxon>Glires</taxon>
        <taxon>Rodentia</taxon>
        <taxon>Myomorpha</taxon>
        <taxon>Muroidea</taxon>
        <taxon>Cricetidae</taxon>
        <taxon>Arvicolinae</taxon>
        <taxon>Microtus</taxon>
    </lineage>
</organism>
<name>A0ABM1TYE0_MICOH</name>
<feature type="region of interest" description="Disordered" evidence="1">
    <location>
        <begin position="28"/>
        <end position="153"/>
    </location>
</feature>
<gene>
    <name evidence="3" type="primary">LOC113456053</name>
</gene>
<feature type="compositionally biased region" description="Low complexity" evidence="1">
    <location>
        <begin position="131"/>
        <end position="150"/>
    </location>
</feature>
<feature type="compositionally biased region" description="Basic residues" evidence="1">
    <location>
        <begin position="65"/>
        <end position="76"/>
    </location>
</feature>
<evidence type="ECO:0000313" key="3">
    <source>
        <dbReference type="RefSeq" id="XP_026634752.1"/>
    </source>
</evidence>
<proteinExistence type="predicted"/>
<dbReference type="GeneID" id="113456053"/>
<dbReference type="RefSeq" id="XP_026634752.1">
    <property type="nucleotide sequence ID" value="XM_026778951.1"/>
</dbReference>
<dbReference type="Proteomes" id="UP000694915">
    <property type="component" value="Chromosome 1"/>
</dbReference>
<protein>
    <submittedName>
        <fullName evidence="3">Uncharacterized protein LOC113456053</fullName>
    </submittedName>
</protein>
<reference evidence="3" key="1">
    <citation type="submission" date="2025-08" db="UniProtKB">
        <authorList>
            <consortium name="RefSeq"/>
        </authorList>
    </citation>
    <scope>IDENTIFICATION</scope>
</reference>
<evidence type="ECO:0000256" key="1">
    <source>
        <dbReference type="SAM" id="MobiDB-lite"/>
    </source>
</evidence>
<evidence type="ECO:0000313" key="2">
    <source>
        <dbReference type="Proteomes" id="UP000694915"/>
    </source>
</evidence>
<feature type="compositionally biased region" description="Basic and acidic residues" evidence="1">
    <location>
        <begin position="99"/>
        <end position="110"/>
    </location>
</feature>